<dbReference type="GO" id="GO:0016757">
    <property type="term" value="F:glycosyltransferase activity"/>
    <property type="evidence" value="ECO:0007669"/>
    <property type="project" value="UniProtKB-KW"/>
</dbReference>
<feature type="domain" description="Glycosyltransferase 2-like" evidence="8">
    <location>
        <begin position="173"/>
        <end position="382"/>
    </location>
</feature>
<feature type="transmembrane region" description="Helical" evidence="7">
    <location>
        <begin position="346"/>
        <end position="368"/>
    </location>
</feature>
<proteinExistence type="predicted"/>
<evidence type="ECO:0000256" key="1">
    <source>
        <dbReference type="ARBA" id="ARBA00004141"/>
    </source>
</evidence>
<keyword evidence="4 7" id="KW-0812">Transmembrane</keyword>
<evidence type="ECO:0000259" key="8">
    <source>
        <dbReference type="Pfam" id="PF13632"/>
    </source>
</evidence>
<dbReference type="Gene3D" id="3.90.550.10">
    <property type="entry name" value="Spore Coat Polysaccharide Biosynthesis Protein SpsA, Chain A"/>
    <property type="match status" value="1"/>
</dbReference>
<dbReference type="EMBL" id="CP004145">
    <property type="protein sequence ID" value="AGO61838.1"/>
    <property type="molecule type" value="Genomic_DNA"/>
</dbReference>
<dbReference type="InterPro" id="IPR050321">
    <property type="entry name" value="Glycosyltr_2/OpgH_subfam"/>
</dbReference>
<organism evidence="9 10">
    <name type="scientific">Ferroplasma acidarmanus Fer1</name>
    <dbReference type="NCBI Taxonomy" id="333146"/>
    <lineage>
        <taxon>Archaea</taxon>
        <taxon>Methanobacteriati</taxon>
        <taxon>Thermoplasmatota</taxon>
        <taxon>Thermoplasmata</taxon>
        <taxon>Thermoplasmatales</taxon>
        <taxon>Ferroplasmaceae</taxon>
        <taxon>Ferroplasma</taxon>
    </lineage>
</organism>
<evidence type="ECO:0000256" key="5">
    <source>
        <dbReference type="ARBA" id="ARBA00022989"/>
    </source>
</evidence>
<keyword evidence="3" id="KW-0808">Transferase</keyword>
<dbReference type="RefSeq" id="WP_009887936.1">
    <property type="nucleotide sequence ID" value="NC_021592.1"/>
</dbReference>
<dbReference type="GeneID" id="16026052"/>
<dbReference type="AlphaFoldDB" id="S0ARL7"/>
<evidence type="ECO:0000256" key="3">
    <source>
        <dbReference type="ARBA" id="ARBA00022679"/>
    </source>
</evidence>
<feature type="transmembrane region" description="Helical" evidence="7">
    <location>
        <begin position="374"/>
        <end position="395"/>
    </location>
</feature>
<comment type="subcellular location">
    <subcellularLocation>
        <location evidence="1">Membrane</location>
        <topology evidence="1">Multi-pass membrane protein</topology>
    </subcellularLocation>
</comment>
<evidence type="ECO:0000256" key="6">
    <source>
        <dbReference type="ARBA" id="ARBA00023136"/>
    </source>
</evidence>
<dbReference type="KEGG" id="fac:FACI_IFERC01G1862"/>
<evidence type="ECO:0000313" key="9">
    <source>
        <dbReference type="EMBL" id="AGO61838.1"/>
    </source>
</evidence>
<dbReference type="InterPro" id="IPR001173">
    <property type="entry name" value="Glyco_trans_2-like"/>
</dbReference>
<dbReference type="InterPro" id="IPR029044">
    <property type="entry name" value="Nucleotide-diphossugar_trans"/>
</dbReference>
<dbReference type="Pfam" id="PF13632">
    <property type="entry name" value="Glyco_trans_2_3"/>
    <property type="match status" value="1"/>
</dbReference>
<feature type="transmembrane region" description="Helical" evidence="7">
    <location>
        <begin position="449"/>
        <end position="468"/>
    </location>
</feature>
<dbReference type="SUPFAM" id="SSF53448">
    <property type="entry name" value="Nucleotide-diphospho-sugar transferases"/>
    <property type="match status" value="1"/>
</dbReference>
<feature type="transmembrane region" description="Helical" evidence="7">
    <location>
        <begin position="7"/>
        <end position="33"/>
    </location>
</feature>
<name>S0ARL7_FERAC</name>
<dbReference type="PANTHER" id="PTHR43867:SF2">
    <property type="entry name" value="CELLULOSE SYNTHASE CATALYTIC SUBUNIT A [UDP-FORMING]"/>
    <property type="match status" value="1"/>
</dbReference>
<dbReference type="HOGENOM" id="CLU_011907_4_2_2"/>
<feature type="transmembrane region" description="Helical" evidence="7">
    <location>
        <begin position="39"/>
        <end position="64"/>
    </location>
</feature>
<dbReference type="PANTHER" id="PTHR43867">
    <property type="entry name" value="CELLULOSE SYNTHASE CATALYTIC SUBUNIT A [UDP-FORMING]"/>
    <property type="match status" value="1"/>
</dbReference>
<feature type="transmembrane region" description="Helical" evidence="7">
    <location>
        <begin position="475"/>
        <end position="494"/>
    </location>
</feature>
<keyword evidence="2" id="KW-0328">Glycosyltransferase</keyword>
<sequence>MKKYSFLMNIITLLSIIFIFIGIFSLGYSIIILHYKNSIITFLFSFYFWLATLFFGIQSLALMLSYRRSKYKYSNTVPKSNIFLRSHVKKIAVLVPIYNEDKDMVARNLMAIHSSASQMVNLYILDDSTNNSSEAIKEIAGRIGAVYIHRTDRSGYKAGALNNALKNFVNEEYVSVIDIDQMPSHDFIKEVVTLLDNNEDIAFVQVPQYYANTDANVLAEMAQAQQFMFYEILTEGKSISGSLFSCGTNVIYRKSALAAVNYFDDTNLIEDMATSINMISMGYRGLYYNKKLVYGRAPVTMEGYVNQQYRWAAGSIGLIKRIFKNILFKKKYSLGMKIDWLATSLWYLYGWFYLVFLLSPLFNIFGIYVSALNIYVYLLAWILYPLILTMSFVLVYMDRGAPLKTVFYNLAANLILFPISISATFGVIFKGGRSFKTARTGGKLPWYKFSPQIIIMIVLFVASTMLVYKGGILDFITAFWGFYQFVLLMPVFVLNRTSKESSLDSSVLKTSPKFINDLNTGKNYASGYKNNNYAGNQSIHANKIDSVKDDELFTRFK</sequence>
<evidence type="ECO:0000256" key="4">
    <source>
        <dbReference type="ARBA" id="ARBA00022692"/>
    </source>
</evidence>
<protein>
    <submittedName>
        <fullName evidence="9">Cellulose synthase (UDP-forming)</fullName>
    </submittedName>
</protein>
<feature type="transmembrane region" description="Helical" evidence="7">
    <location>
        <begin position="407"/>
        <end position="429"/>
    </location>
</feature>
<keyword evidence="5 7" id="KW-1133">Transmembrane helix</keyword>
<evidence type="ECO:0000256" key="7">
    <source>
        <dbReference type="SAM" id="Phobius"/>
    </source>
</evidence>
<keyword evidence="6 7" id="KW-0472">Membrane</keyword>
<keyword evidence="10" id="KW-1185">Reference proteome</keyword>
<evidence type="ECO:0000313" key="10">
    <source>
        <dbReference type="Proteomes" id="UP000014660"/>
    </source>
</evidence>
<evidence type="ECO:0000256" key="2">
    <source>
        <dbReference type="ARBA" id="ARBA00022676"/>
    </source>
</evidence>
<gene>
    <name evidence="9" type="ORF">FACI_IFERC00001G1862</name>
</gene>
<reference evidence="9 10" key="1">
    <citation type="journal article" date="2007" name="Proc. Natl. Acad. Sci. U.S.A.">
        <title>Genome dynamics in a natural archaeal population.</title>
        <authorList>
            <person name="Allen E.E."/>
            <person name="Tyson G.W."/>
            <person name="Whitaker R.J."/>
            <person name="Detter J.C."/>
            <person name="Richardson P.M."/>
            <person name="Banfield J.F."/>
        </authorList>
    </citation>
    <scope>NUCLEOTIDE SEQUENCE [LARGE SCALE GENOMIC DNA]</scope>
    <source>
        <strain evidence="10">fer1</strain>
    </source>
</reference>
<accession>S0ARL7</accession>
<dbReference type="GO" id="GO:0016020">
    <property type="term" value="C:membrane"/>
    <property type="evidence" value="ECO:0007669"/>
    <property type="project" value="UniProtKB-SubCell"/>
</dbReference>
<dbReference type="Proteomes" id="UP000014660">
    <property type="component" value="Chromosome"/>
</dbReference>